<sequence>MTYYNRSNREYKLDDWICLACTTNCHSNRKICFQCPETYENNRKREESGDFFVGNKISDTLIIRNLPRRNVTERDIIRKLSKNQMQAKKVCFEKRGTYCFVLYDSEDLAKKMLDHLMKYPVNFDENILQPGFSAISMDKVLELDYYQRVCYIFQGGRATISSSAVKSAQAKQLAMNALGSGAMCNSLSQDQYFGGFHGNTMHNSSIGRSIKTPFGSFPVCERPNPSTFTKDPNSSDGYLIDHKTNYRYDPLTTLFFDINDRLWKIWIDKYNCYVPADGGNAELKKELANYNRKLPFFQTSTFFNTSQQESIPMKRNEIESTSKTSSFVKLPIVKEEDKNEEIKEEHVITPLSLKSTSQIRINIGSSSTGEKVSLKRKNLFDNIEDDEEIDISKVRTYKPKKENQTSNLLNRRFSSKKIPQLADNVTLSHETSKMNENLSVDEEIDLKIKKGEYAFVEPIFFEYIRNDLIVHSLEEIEDSILYKDPVAADWSNYICYICAKQYDRKDELVNHIINDESHKVNINSIGTSAKKYCI</sequence>
<dbReference type="Gene3D" id="3.30.70.330">
    <property type="match status" value="1"/>
</dbReference>
<reference evidence="4" key="1">
    <citation type="submission" date="2017-02" db="UniProtKB">
        <authorList>
            <consortium name="WormBaseParasite"/>
        </authorList>
    </citation>
    <scope>IDENTIFICATION</scope>
</reference>
<dbReference type="GO" id="GO:0005634">
    <property type="term" value="C:nucleus"/>
    <property type="evidence" value="ECO:0007669"/>
    <property type="project" value="UniProtKB-SubCell"/>
</dbReference>
<dbReference type="STRING" id="131310.A0A0N4ZPM1"/>
<keyword evidence="2" id="KW-0539">Nucleus</keyword>
<keyword evidence="3" id="KW-1185">Reference proteome</keyword>
<proteinExistence type="predicted"/>
<dbReference type="InterPro" id="IPR012677">
    <property type="entry name" value="Nucleotide-bd_a/b_plait_sf"/>
</dbReference>
<dbReference type="GO" id="GO:0000398">
    <property type="term" value="P:mRNA splicing, via spliceosome"/>
    <property type="evidence" value="ECO:0007669"/>
    <property type="project" value="TreeGrafter"/>
</dbReference>
<protein>
    <submittedName>
        <fullName evidence="4">OCRE domain-containing protein</fullName>
    </submittedName>
</protein>
<dbReference type="GO" id="GO:0003723">
    <property type="term" value="F:RNA binding"/>
    <property type="evidence" value="ECO:0007669"/>
    <property type="project" value="TreeGrafter"/>
</dbReference>
<dbReference type="AlphaFoldDB" id="A0A0N4ZPM1"/>
<dbReference type="Proteomes" id="UP000038045">
    <property type="component" value="Unplaced"/>
</dbReference>
<dbReference type="SUPFAM" id="SSF54928">
    <property type="entry name" value="RNA-binding domain, RBD"/>
    <property type="match status" value="1"/>
</dbReference>
<dbReference type="InterPro" id="IPR035979">
    <property type="entry name" value="RBD_domain_sf"/>
</dbReference>
<evidence type="ECO:0000256" key="2">
    <source>
        <dbReference type="ARBA" id="ARBA00023242"/>
    </source>
</evidence>
<accession>A0A0N4ZPM1</accession>
<comment type="subcellular location">
    <subcellularLocation>
        <location evidence="1">Nucleus</location>
    </subcellularLocation>
</comment>
<evidence type="ECO:0000313" key="3">
    <source>
        <dbReference type="Proteomes" id="UP000038045"/>
    </source>
</evidence>
<dbReference type="PANTHER" id="PTHR13948">
    <property type="entry name" value="RNA-BINDING PROTEIN"/>
    <property type="match status" value="1"/>
</dbReference>
<dbReference type="PANTHER" id="PTHR13948:SF3">
    <property type="entry name" value="FI21118P1"/>
    <property type="match status" value="1"/>
</dbReference>
<name>A0A0N4ZPM1_PARTI</name>
<evidence type="ECO:0000313" key="4">
    <source>
        <dbReference type="WBParaSite" id="PTRK_0001047900.1"/>
    </source>
</evidence>
<dbReference type="CDD" id="cd16074">
    <property type="entry name" value="OCRE"/>
    <property type="match status" value="1"/>
</dbReference>
<dbReference type="WBParaSite" id="PTRK_0001047900.1">
    <property type="protein sequence ID" value="PTRK_0001047900.1"/>
    <property type="gene ID" value="PTRK_0001047900"/>
</dbReference>
<evidence type="ECO:0000256" key="1">
    <source>
        <dbReference type="ARBA" id="ARBA00004123"/>
    </source>
</evidence>
<organism evidence="3 4">
    <name type="scientific">Parastrongyloides trichosuri</name>
    <name type="common">Possum-specific nematode worm</name>
    <dbReference type="NCBI Taxonomy" id="131310"/>
    <lineage>
        <taxon>Eukaryota</taxon>
        <taxon>Metazoa</taxon>
        <taxon>Ecdysozoa</taxon>
        <taxon>Nematoda</taxon>
        <taxon>Chromadorea</taxon>
        <taxon>Rhabditida</taxon>
        <taxon>Tylenchina</taxon>
        <taxon>Panagrolaimomorpha</taxon>
        <taxon>Strongyloidoidea</taxon>
        <taxon>Strongyloididae</taxon>
        <taxon>Parastrongyloides</taxon>
    </lineage>
</organism>